<reference evidence="2" key="1">
    <citation type="submission" date="2016-10" db="EMBL/GenBank/DDBJ databases">
        <authorList>
            <person name="Varghese N."/>
            <person name="Submissions S."/>
        </authorList>
    </citation>
    <scope>NUCLEOTIDE SEQUENCE [LARGE SCALE GENOMIC DNA]</scope>
    <source>
        <strain evidence="2">IBRC-M 10761</strain>
    </source>
</reference>
<dbReference type="OrthoDB" id="982794at2"/>
<organism evidence="1 2">
    <name type="scientific">Cyclobacterium xiamenense</name>
    <dbReference type="NCBI Taxonomy" id="1297121"/>
    <lineage>
        <taxon>Bacteria</taxon>
        <taxon>Pseudomonadati</taxon>
        <taxon>Bacteroidota</taxon>
        <taxon>Cytophagia</taxon>
        <taxon>Cytophagales</taxon>
        <taxon>Cyclobacteriaceae</taxon>
        <taxon>Cyclobacterium</taxon>
    </lineage>
</organism>
<dbReference type="Proteomes" id="UP000199403">
    <property type="component" value="Unassembled WGS sequence"/>
</dbReference>
<dbReference type="STRING" id="1416801.SAMN05192553_10240"/>
<keyword evidence="2" id="KW-1185">Reference proteome</keyword>
<gene>
    <name evidence="1" type="ORF">SAMN05192553_10240</name>
</gene>
<evidence type="ECO:0000313" key="1">
    <source>
        <dbReference type="EMBL" id="SEJ03266.1"/>
    </source>
</evidence>
<dbReference type="AlphaFoldDB" id="A0A1H6VHV1"/>
<evidence type="ECO:0000313" key="2">
    <source>
        <dbReference type="Proteomes" id="UP000199403"/>
    </source>
</evidence>
<name>A0A1H6VHV1_9BACT</name>
<dbReference type="EMBL" id="FNZH01000002">
    <property type="protein sequence ID" value="SEJ03266.1"/>
    <property type="molecule type" value="Genomic_DNA"/>
</dbReference>
<protein>
    <submittedName>
        <fullName evidence="1">Uncharacterized protein</fullName>
    </submittedName>
</protein>
<accession>A0A1H6VHV1</accession>
<proteinExistence type="predicted"/>
<sequence>MDPKKAGQPAIQAGASDLTQLLQLPEIPEAQDRESLAAAIAPAISRLLNGQMEQLLRLCYRLDLGEETLRRILSESPPEQMAMDLSLAIVDRQLIKVYFRNKYR</sequence>